<dbReference type="Proteomes" id="UP000579153">
    <property type="component" value="Unassembled WGS sequence"/>
</dbReference>
<comment type="caution">
    <text evidence="1">The sequence shown here is derived from an EMBL/GenBank/DDBJ whole genome shotgun (WGS) entry which is preliminary data.</text>
</comment>
<evidence type="ECO:0000313" key="1">
    <source>
        <dbReference type="EMBL" id="MBB5783367.1"/>
    </source>
</evidence>
<accession>A0A7W9GGJ4</accession>
<protein>
    <submittedName>
        <fullName evidence="1">Uncharacterized protein</fullName>
    </submittedName>
</protein>
<sequence length="38" mass="4310">MDLAKKVVKGEQVPARVVTEETTFTQDQAKQVLSSRQY</sequence>
<name>A0A7W9GGJ4_9ACTN</name>
<organism evidence="1 2">
    <name type="scientific">Nonomuraea jabiensis</name>
    <dbReference type="NCBI Taxonomy" id="882448"/>
    <lineage>
        <taxon>Bacteria</taxon>
        <taxon>Bacillati</taxon>
        <taxon>Actinomycetota</taxon>
        <taxon>Actinomycetes</taxon>
        <taxon>Streptosporangiales</taxon>
        <taxon>Streptosporangiaceae</taxon>
        <taxon>Nonomuraea</taxon>
    </lineage>
</organism>
<proteinExistence type="predicted"/>
<evidence type="ECO:0000313" key="2">
    <source>
        <dbReference type="Proteomes" id="UP000579153"/>
    </source>
</evidence>
<gene>
    <name evidence="1" type="ORF">HD596_010123</name>
</gene>
<reference evidence="1 2" key="1">
    <citation type="submission" date="2020-08" db="EMBL/GenBank/DDBJ databases">
        <title>Sequencing the genomes of 1000 actinobacteria strains.</title>
        <authorList>
            <person name="Klenk H.-P."/>
        </authorList>
    </citation>
    <scope>NUCLEOTIDE SEQUENCE [LARGE SCALE GENOMIC DNA]</scope>
    <source>
        <strain evidence="1 2">DSM 45507</strain>
    </source>
</reference>
<dbReference type="AlphaFoldDB" id="A0A7W9GGJ4"/>
<keyword evidence="2" id="KW-1185">Reference proteome</keyword>
<dbReference type="EMBL" id="JACHMB010000001">
    <property type="protein sequence ID" value="MBB5783367.1"/>
    <property type="molecule type" value="Genomic_DNA"/>
</dbReference>